<name>A0A380YPI7_9BACE</name>
<dbReference type="AlphaFoldDB" id="A0A380YPI7"/>
<proteinExistence type="predicted"/>
<sequence length="288" mass="34002">MEMTGFTQKLQKEIERKIVQIETSDHSILNKSIEASRVLGDAFKRLKEFIISYEFASEEEEILFFKEIKPRLFSRLIYYRKIYNIEMNRPVGSIESQKEYLLTEMDDLGRYTRKRLDFIRYYRSGATHLDSLYFLRGQTDTEQYLETFYYELDPQFSTNADFKVAKILANDMLSVYLMGELESLESTNHRNMVLPLPDVRPTWQDSKTDLTELIYLLDSKGCFGNVPLTQLASYISNAFNVHLDMNLSRTFCDMKIRNNPTPWLDKATEALLKRMQTWKRNKKNGNSE</sequence>
<dbReference type="Pfam" id="PF09357">
    <property type="entry name" value="RteC"/>
    <property type="match status" value="1"/>
</dbReference>
<dbReference type="Proteomes" id="UP000254424">
    <property type="component" value="Unassembled WGS sequence"/>
</dbReference>
<evidence type="ECO:0000313" key="1">
    <source>
        <dbReference type="EMBL" id="SUV28352.1"/>
    </source>
</evidence>
<organism evidence="1 2">
    <name type="scientific">Bacteroides eggerthii</name>
    <dbReference type="NCBI Taxonomy" id="28111"/>
    <lineage>
        <taxon>Bacteria</taxon>
        <taxon>Pseudomonadati</taxon>
        <taxon>Bacteroidota</taxon>
        <taxon>Bacteroidia</taxon>
        <taxon>Bacteroidales</taxon>
        <taxon>Bacteroidaceae</taxon>
        <taxon>Bacteroides</taxon>
    </lineage>
</organism>
<dbReference type="EMBL" id="UFSX01000001">
    <property type="protein sequence ID" value="SUV28352.1"/>
    <property type="molecule type" value="Genomic_DNA"/>
</dbReference>
<reference evidence="1 2" key="1">
    <citation type="submission" date="2018-06" db="EMBL/GenBank/DDBJ databases">
        <authorList>
            <consortium name="Pathogen Informatics"/>
            <person name="Doyle S."/>
        </authorList>
    </citation>
    <scope>NUCLEOTIDE SEQUENCE [LARGE SCALE GENOMIC DNA]</scope>
    <source>
        <strain evidence="1 2">NCTC11155</strain>
    </source>
</reference>
<dbReference type="STRING" id="483216.BACEGG_01133"/>
<dbReference type="InterPro" id="IPR018534">
    <property type="entry name" value="Tet_reg_excision_RteC"/>
</dbReference>
<protein>
    <submittedName>
        <fullName evidence="1">RteC protein</fullName>
    </submittedName>
</protein>
<gene>
    <name evidence="1" type="ORF">NCTC11155_00300</name>
</gene>
<evidence type="ECO:0000313" key="2">
    <source>
        <dbReference type="Proteomes" id="UP000254424"/>
    </source>
</evidence>
<accession>A0A380YPI7</accession>